<dbReference type="AlphaFoldDB" id="A0A511N323"/>
<dbReference type="InterPro" id="IPR015813">
    <property type="entry name" value="Pyrv/PenolPyrv_kinase-like_dom"/>
</dbReference>
<dbReference type="PANTHER" id="PTHR42905">
    <property type="entry name" value="PHOSPHOENOLPYRUVATE CARBOXYLASE"/>
    <property type="match status" value="1"/>
</dbReference>
<dbReference type="InterPro" id="IPR039556">
    <property type="entry name" value="ICL/PEPM"/>
</dbReference>
<dbReference type="PANTHER" id="PTHR42905:SF16">
    <property type="entry name" value="CARBOXYPHOSPHONOENOLPYRUVATE PHOSPHONOMUTASE-LIKE PROTEIN (AFU_ORTHOLOGUE AFUA_5G07230)"/>
    <property type="match status" value="1"/>
</dbReference>
<sequence length="282" mass="29972">MTIDQHSKAQVFKALHEKDGTFVIPNPWDAGTARLLTSLGFPALATTSAGLAWSLGMPDGAGAFSRDQAIENVRQIAQATPLPVSADFENGYGHTPEEVAEGIRKVALEGGAVGASIEDATSVSGSAPIYDFQLAVERIHAAVEAARTLPFPFVLVARAENFCHGITDMEDTLRRLKAYEAAGADVLFAPGIKTLDQVREVCQAVQKPVNVNAGIMNAPWTVAELSEAGVKRISLGAGLVRVALASFVQAAQELQKAGSFSFMKDAGKVNLTDLMFKEHIPR</sequence>
<dbReference type="Pfam" id="PF13714">
    <property type="entry name" value="PEP_mutase"/>
    <property type="match status" value="1"/>
</dbReference>
<dbReference type="GO" id="GO:0003824">
    <property type="term" value="F:catalytic activity"/>
    <property type="evidence" value="ECO:0007669"/>
    <property type="project" value="InterPro"/>
</dbReference>
<dbReference type="InterPro" id="IPR040442">
    <property type="entry name" value="Pyrv_kinase-like_dom_sf"/>
</dbReference>
<reference evidence="1 2" key="1">
    <citation type="submission" date="2019-07" db="EMBL/GenBank/DDBJ databases">
        <title>Whole genome shotgun sequence of Deinococcus cellulosilyticus NBRC 106333.</title>
        <authorList>
            <person name="Hosoyama A."/>
            <person name="Uohara A."/>
            <person name="Ohji S."/>
            <person name="Ichikawa N."/>
        </authorList>
    </citation>
    <scope>NUCLEOTIDE SEQUENCE [LARGE SCALE GENOMIC DNA]</scope>
    <source>
        <strain evidence="1 2">NBRC 106333</strain>
    </source>
</reference>
<dbReference type="OrthoDB" id="9780430at2"/>
<organism evidence="1 2">
    <name type="scientific">Deinococcus cellulosilyticus (strain DSM 18568 / NBRC 106333 / KACC 11606 / 5516J-15)</name>
    <dbReference type="NCBI Taxonomy" id="1223518"/>
    <lineage>
        <taxon>Bacteria</taxon>
        <taxon>Thermotogati</taxon>
        <taxon>Deinococcota</taxon>
        <taxon>Deinococci</taxon>
        <taxon>Deinococcales</taxon>
        <taxon>Deinococcaceae</taxon>
        <taxon>Deinococcus</taxon>
    </lineage>
</organism>
<gene>
    <name evidence="1" type="ORF">DC3_24930</name>
</gene>
<dbReference type="RefSeq" id="WP_146884657.1">
    <property type="nucleotide sequence ID" value="NZ_BJXB01000010.1"/>
</dbReference>
<name>A0A511N323_DEIC1</name>
<evidence type="ECO:0000313" key="2">
    <source>
        <dbReference type="Proteomes" id="UP000321306"/>
    </source>
</evidence>
<dbReference type="SUPFAM" id="SSF51621">
    <property type="entry name" value="Phosphoenolpyruvate/pyruvate domain"/>
    <property type="match status" value="1"/>
</dbReference>
<dbReference type="Gene3D" id="6.10.250.2750">
    <property type="match status" value="1"/>
</dbReference>
<comment type="caution">
    <text evidence="1">The sequence shown here is derived from an EMBL/GenBank/DDBJ whole genome shotgun (WGS) entry which is preliminary data.</text>
</comment>
<evidence type="ECO:0000313" key="1">
    <source>
        <dbReference type="EMBL" id="GEM46858.1"/>
    </source>
</evidence>
<keyword evidence="2" id="KW-1185">Reference proteome</keyword>
<dbReference type="EMBL" id="BJXB01000010">
    <property type="protein sequence ID" value="GEM46858.1"/>
    <property type="molecule type" value="Genomic_DNA"/>
</dbReference>
<protein>
    <submittedName>
        <fullName evidence="1">Uncharacterized protein</fullName>
    </submittedName>
</protein>
<accession>A0A511N323</accession>
<dbReference type="Proteomes" id="UP000321306">
    <property type="component" value="Unassembled WGS sequence"/>
</dbReference>
<proteinExistence type="predicted"/>
<dbReference type="Gene3D" id="3.20.20.60">
    <property type="entry name" value="Phosphoenolpyruvate-binding domains"/>
    <property type="match status" value="1"/>
</dbReference>
<dbReference type="CDD" id="cd00377">
    <property type="entry name" value="ICL_PEPM"/>
    <property type="match status" value="1"/>
</dbReference>